<proteinExistence type="predicted"/>
<keyword evidence="1" id="KW-1133">Transmembrane helix</keyword>
<keyword evidence="1" id="KW-0472">Membrane</keyword>
<feature type="transmembrane region" description="Helical" evidence="1">
    <location>
        <begin position="12"/>
        <end position="30"/>
    </location>
</feature>
<dbReference type="RefSeq" id="XP_040770255.1">
    <property type="nucleotide sequence ID" value="XM_040901325.1"/>
</dbReference>
<evidence type="ECO:0000313" key="2">
    <source>
        <dbReference type="EMBL" id="KZT12745.1"/>
    </source>
</evidence>
<organism evidence="2 3">
    <name type="scientific">Laetiporus sulphureus 93-53</name>
    <dbReference type="NCBI Taxonomy" id="1314785"/>
    <lineage>
        <taxon>Eukaryota</taxon>
        <taxon>Fungi</taxon>
        <taxon>Dikarya</taxon>
        <taxon>Basidiomycota</taxon>
        <taxon>Agaricomycotina</taxon>
        <taxon>Agaricomycetes</taxon>
        <taxon>Polyporales</taxon>
        <taxon>Laetiporus</taxon>
    </lineage>
</organism>
<feature type="transmembrane region" description="Helical" evidence="1">
    <location>
        <begin position="42"/>
        <end position="60"/>
    </location>
</feature>
<gene>
    <name evidence="2" type="ORF">LAESUDRAFT_14154</name>
</gene>
<dbReference type="Proteomes" id="UP000076871">
    <property type="component" value="Unassembled WGS sequence"/>
</dbReference>
<sequence>MQLGRQLHREQIVRSITAVALATFSAHALTRLVPRSTNTYSLMQSAVAMLMLASMSLLVVTHRRHNGPLLTRAQQETMLVVAFGMVWFGEYVRSACGWRAAIRHEIPLAKAMRSGAGRGRWEPGLTNGWRSYPCGGDAVSCVEEEWIWY</sequence>
<accession>A0A165I8W8</accession>
<name>A0A165I8W8_9APHY</name>
<evidence type="ECO:0000313" key="3">
    <source>
        <dbReference type="Proteomes" id="UP000076871"/>
    </source>
</evidence>
<keyword evidence="1" id="KW-0812">Transmembrane</keyword>
<dbReference type="AlphaFoldDB" id="A0A165I8W8"/>
<dbReference type="GeneID" id="63818357"/>
<dbReference type="EMBL" id="KV427605">
    <property type="protein sequence ID" value="KZT12745.1"/>
    <property type="molecule type" value="Genomic_DNA"/>
</dbReference>
<evidence type="ECO:0000256" key="1">
    <source>
        <dbReference type="SAM" id="Phobius"/>
    </source>
</evidence>
<dbReference type="STRING" id="1314785.A0A165I8W8"/>
<dbReference type="OrthoDB" id="3266871at2759"/>
<dbReference type="InParanoid" id="A0A165I8W8"/>
<protein>
    <submittedName>
        <fullName evidence="2">Uncharacterized protein</fullName>
    </submittedName>
</protein>
<keyword evidence="3" id="KW-1185">Reference proteome</keyword>
<reference evidence="2 3" key="1">
    <citation type="journal article" date="2016" name="Mol. Biol. Evol.">
        <title>Comparative Genomics of Early-Diverging Mushroom-Forming Fungi Provides Insights into the Origins of Lignocellulose Decay Capabilities.</title>
        <authorList>
            <person name="Nagy L.G."/>
            <person name="Riley R."/>
            <person name="Tritt A."/>
            <person name="Adam C."/>
            <person name="Daum C."/>
            <person name="Floudas D."/>
            <person name="Sun H."/>
            <person name="Yadav J.S."/>
            <person name="Pangilinan J."/>
            <person name="Larsson K.H."/>
            <person name="Matsuura K."/>
            <person name="Barry K."/>
            <person name="Labutti K."/>
            <person name="Kuo R."/>
            <person name="Ohm R.A."/>
            <person name="Bhattacharya S.S."/>
            <person name="Shirouzu T."/>
            <person name="Yoshinaga Y."/>
            <person name="Martin F.M."/>
            <person name="Grigoriev I.V."/>
            <person name="Hibbett D.S."/>
        </authorList>
    </citation>
    <scope>NUCLEOTIDE SEQUENCE [LARGE SCALE GENOMIC DNA]</scope>
    <source>
        <strain evidence="2 3">93-53</strain>
    </source>
</reference>